<sequence>MKGAPCSSSKVNKFFVDLPCIQKLQMNWSFLKYLAGSALLEKLPKPCLQHLKFLDISICFNVVEDILTARCLLRSAPALEKLEISKFDVPPHQCDNVVALVWMTTAELDFIRFLPLSSPELETMTVHVEPGQLDKDVDECFDLGNKLFRLRLRFEAAVEIIYL</sequence>
<gene>
    <name evidence="1" type="ORF">M0R45_011313</name>
</gene>
<dbReference type="EMBL" id="JBEDUW010000002">
    <property type="protein sequence ID" value="KAK9945817.1"/>
    <property type="molecule type" value="Genomic_DNA"/>
</dbReference>
<name>A0AAW1YAV7_RUBAR</name>
<keyword evidence="2" id="KW-1185">Reference proteome</keyword>
<dbReference type="Proteomes" id="UP001457282">
    <property type="component" value="Unassembled WGS sequence"/>
</dbReference>
<organism evidence="1 2">
    <name type="scientific">Rubus argutus</name>
    <name type="common">Southern blackberry</name>
    <dbReference type="NCBI Taxonomy" id="59490"/>
    <lineage>
        <taxon>Eukaryota</taxon>
        <taxon>Viridiplantae</taxon>
        <taxon>Streptophyta</taxon>
        <taxon>Embryophyta</taxon>
        <taxon>Tracheophyta</taxon>
        <taxon>Spermatophyta</taxon>
        <taxon>Magnoliopsida</taxon>
        <taxon>eudicotyledons</taxon>
        <taxon>Gunneridae</taxon>
        <taxon>Pentapetalae</taxon>
        <taxon>rosids</taxon>
        <taxon>fabids</taxon>
        <taxon>Rosales</taxon>
        <taxon>Rosaceae</taxon>
        <taxon>Rosoideae</taxon>
        <taxon>Rosoideae incertae sedis</taxon>
        <taxon>Rubus</taxon>
    </lineage>
</organism>
<comment type="caution">
    <text evidence="1">The sequence shown here is derived from an EMBL/GenBank/DDBJ whole genome shotgun (WGS) entry which is preliminary data.</text>
</comment>
<reference evidence="1 2" key="1">
    <citation type="journal article" date="2023" name="G3 (Bethesda)">
        <title>A chromosome-length genome assembly and annotation of blackberry (Rubus argutus, cv. 'Hillquist').</title>
        <authorList>
            <person name="Bruna T."/>
            <person name="Aryal R."/>
            <person name="Dudchenko O."/>
            <person name="Sargent D.J."/>
            <person name="Mead D."/>
            <person name="Buti M."/>
            <person name="Cavallini A."/>
            <person name="Hytonen T."/>
            <person name="Andres J."/>
            <person name="Pham M."/>
            <person name="Weisz D."/>
            <person name="Mascagni F."/>
            <person name="Usai G."/>
            <person name="Natali L."/>
            <person name="Bassil N."/>
            <person name="Fernandez G.E."/>
            <person name="Lomsadze A."/>
            <person name="Armour M."/>
            <person name="Olukolu B."/>
            <person name="Poorten T."/>
            <person name="Britton C."/>
            <person name="Davik J."/>
            <person name="Ashrafi H."/>
            <person name="Aiden E.L."/>
            <person name="Borodovsky M."/>
            <person name="Worthington M."/>
        </authorList>
    </citation>
    <scope>NUCLEOTIDE SEQUENCE [LARGE SCALE GENOMIC DNA]</scope>
    <source>
        <strain evidence="1">PI 553951</strain>
    </source>
</reference>
<accession>A0AAW1YAV7</accession>
<dbReference type="AlphaFoldDB" id="A0AAW1YAV7"/>
<protein>
    <submittedName>
        <fullName evidence="1">Uncharacterized protein</fullName>
    </submittedName>
</protein>
<proteinExistence type="predicted"/>
<evidence type="ECO:0000313" key="2">
    <source>
        <dbReference type="Proteomes" id="UP001457282"/>
    </source>
</evidence>
<evidence type="ECO:0000313" key="1">
    <source>
        <dbReference type="EMBL" id="KAK9945817.1"/>
    </source>
</evidence>